<dbReference type="EMBL" id="JBHLYQ010000004">
    <property type="protein sequence ID" value="MFC0080750.1"/>
    <property type="molecule type" value="Genomic_DNA"/>
</dbReference>
<feature type="transmembrane region" description="Helical" evidence="1">
    <location>
        <begin position="164"/>
        <end position="185"/>
    </location>
</feature>
<keyword evidence="3" id="KW-1185">Reference proteome</keyword>
<protein>
    <submittedName>
        <fullName evidence="2">Uncharacterized protein</fullName>
    </submittedName>
</protein>
<evidence type="ECO:0000313" key="2">
    <source>
        <dbReference type="EMBL" id="MFC0080750.1"/>
    </source>
</evidence>
<name>A0ABV6BZ99_9ACTN</name>
<evidence type="ECO:0000313" key="3">
    <source>
        <dbReference type="Proteomes" id="UP001589788"/>
    </source>
</evidence>
<reference evidence="2 3" key="1">
    <citation type="submission" date="2024-09" db="EMBL/GenBank/DDBJ databases">
        <authorList>
            <person name="Sun Q."/>
            <person name="Mori K."/>
        </authorList>
    </citation>
    <scope>NUCLEOTIDE SEQUENCE [LARGE SCALE GENOMIC DNA]</scope>
    <source>
        <strain evidence="2 3">JCM 15389</strain>
    </source>
</reference>
<gene>
    <name evidence="2" type="ORF">ACFFRE_01080</name>
</gene>
<dbReference type="RefSeq" id="WP_248107476.1">
    <property type="nucleotide sequence ID" value="NZ_JAKHEX010000010.1"/>
</dbReference>
<keyword evidence="1" id="KW-1133">Transmembrane helix</keyword>
<keyword evidence="1" id="KW-0472">Membrane</keyword>
<sequence>MASTTNRARTSASWPLWVILVLGVLLIVAPFAISLPSKASAGQKMLDAFHPIMAPSHVKETVAYYDQTFTPLGPLASGAVQATSELPGLVGTLATALHTTPSGVEHLLETNFPAMAQLILSFPKLVPIFQKVPSGLTFYKPLVDTMQAQEANYRSVDGLPNFNLFTWFFVVPGALFVILAAIALVGRARAAKAAQTA</sequence>
<keyword evidence="1" id="KW-0812">Transmembrane</keyword>
<feature type="transmembrane region" description="Helical" evidence="1">
    <location>
        <begin position="12"/>
        <end position="33"/>
    </location>
</feature>
<organism evidence="2 3">
    <name type="scientific">Aciditerrimonas ferrireducens</name>
    <dbReference type="NCBI Taxonomy" id="667306"/>
    <lineage>
        <taxon>Bacteria</taxon>
        <taxon>Bacillati</taxon>
        <taxon>Actinomycetota</taxon>
        <taxon>Acidimicrobiia</taxon>
        <taxon>Acidimicrobiales</taxon>
        <taxon>Acidimicrobiaceae</taxon>
        <taxon>Aciditerrimonas</taxon>
    </lineage>
</organism>
<accession>A0ABV6BZ99</accession>
<comment type="caution">
    <text evidence="2">The sequence shown here is derived from an EMBL/GenBank/DDBJ whole genome shotgun (WGS) entry which is preliminary data.</text>
</comment>
<evidence type="ECO:0000256" key="1">
    <source>
        <dbReference type="SAM" id="Phobius"/>
    </source>
</evidence>
<dbReference type="Proteomes" id="UP001589788">
    <property type="component" value="Unassembled WGS sequence"/>
</dbReference>
<proteinExistence type="predicted"/>